<keyword evidence="11" id="KW-1185">Reference proteome</keyword>
<dbReference type="PANTHER" id="PTHR30572:SF4">
    <property type="entry name" value="ABC TRANSPORTER PERMEASE YTRF"/>
    <property type="match status" value="1"/>
</dbReference>
<name>A0A1M4ZA94_9GAMM</name>
<comment type="subcellular location">
    <subcellularLocation>
        <location evidence="1">Cell membrane</location>
        <topology evidence="1">Multi-pass membrane protein</topology>
    </subcellularLocation>
</comment>
<feature type="domain" description="ABC3 transporter permease C-terminal" evidence="8">
    <location>
        <begin position="291"/>
        <end position="401"/>
    </location>
</feature>
<gene>
    <name evidence="10" type="ORF">SAMN02745204_01893</name>
</gene>
<feature type="transmembrane region" description="Helical" evidence="7">
    <location>
        <begin position="374"/>
        <end position="394"/>
    </location>
</feature>
<dbReference type="GO" id="GO:0005886">
    <property type="term" value="C:plasma membrane"/>
    <property type="evidence" value="ECO:0007669"/>
    <property type="project" value="UniProtKB-SubCell"/>
</dbReference>
<dbReference type="RefSeq" id="WP_072756331.1">
    <property type="nucleotide sequence ID" value="NZ_FQUK01000034.1"/>
</dbReference>
<feature type="transmembrane region" description="Helical" evidence="7">
    <location>
        <begin position="340"/>
        <end position="362"/>
    </location>
</feature>
<evidence type="ECO:0000256" key="1">
    <source>
        <dbReference type="ARBA" id="ARBA00004651"/>
    </source>
</evidence>
<keyword evidence="2" id="KW-1003">Cell membrane</keyword>
<dbReference type="PANTHER" id="PTHR30572">
    <property type="entry name" value="MEMBRANE COMPONENT OF TRANSPORTER-RELATED"/>
    <property type="match status" value="1"/>
</dbReference>
<evidence type="ECO:0000256" key="4">
    <source>
        <dbReference type="ARBA" id="ARBA00022989"/>
    </source>
</evidence>
<keyword evidence="3 7" id="KW-0812">Transmembrane</keyword>
<dbReference type="AlphaFoldDB" id="A0A1M4ZA94"/>
<evidence type="ECO:0000256" key="5">
    <source>
        <dbReference type="ARBA" id="ARBA00023136"/>
    </source>
</evidence>
<evidence type="ECO:0000256" key="7">
    <source>
        <dbReference type="SAM" id="Phobius"/>
    </source>
</evidence>
<evidence type="ECO:0000256" key="6">
    <source>
        <dbReference type="ARBA" id="ARBA00038076"/>
    </source>
</evidence>
<dbReference type="EMBL" id="FQUK01000034">
    <property type="protein sequence ID" value="SHF14973.1"/>
    <property type="molecule type" value="Genomic_DNA"/>
</dbReference>
<evidence type="ECO:0000259" key="8">
    <source>
        <dbReference type="Pfam" id="PF02687"/>
    </source>
</evidence>
<accession>A0A1M4ZA94</accession>
<feature type="domain" description="MacB-like periplasmic core" evidence="9">
    <location>
        <begin position="21"/>
        <end position="250"/>
    </location>
</feature>
<dbReference type="InterPro" id="IPR050250">
    <property type="entry name" value="Macrolide_Exporter_MacB"/>
</dbReference>
<feature type="transmembrane region" description="Helical" evidence="7">
    <location>
        <begin position="288"/>
        <end position="312"/>
    </location>
</feature>
<dbReference type="STRING" id="213588.SAMN02745204_01893"/>
<proteinExistence type="inferred from homology"/>
<dbReference type="GO" id="GO:0022857">
    <property type="term" value="F:transmembrane transporter activity"/>
    <property type="evidence" value="ECO:0007669"/>
    <property type="project" value="TreeGrafter"/>
</dbReference>
<keyword evidence="5 7" id="KW-0472">Membrane</keyword>
<dbReference type="Pfam" id="PF02687">
    <property type="entry name" value="FtsX"/>
    <property type="match status" value="1"/>
</dbReference>
<evidence type="ECO:0000256" key="2">
    <source>
        <dbReference type="ARBA" id="ARBA00022475"/>
    </source>
</evidence>
<organism evidence="10 11">
    <name type="scientific">Thermomonas hydrothermalis</name>
    <dbReference type="NCBI Taxonomy" id="213588"/>
    <lineage>
        <taxon>Bacteria</taxon>
        <taxon>Pseudomonadati</taxon>
        <taxon>Pseudomonadota</taxon>
        <taxon>Gammaproteobacteria</taxon>
        <taxon>Lysobacterales</taxon>
        <taxon>Lysobacteraceae</taxon>
        <taxon>Thermomonas</taxon>
    </lineage>
</organism>
<sequence length="411" mass="43289">MSPLEILRTAFFALRGNWLRSALTSLGVIIGIAAVIVMVSIGQGTQAEIDKLVSGLGSQRLDILGAGGFGPGGARLAQGSRWSLSESDAEAIRNEVPEAQYVAGSLRGGVQVVNGENNASTQWQGVQPDWFAINGWELASGDGFQASDYTGSGKPVILGETVRRELFGDQDGIGQTIRLGRVPFTVVGVLKPKGQGGFGQDQDDIVVVPLEVARRRLSTSQGMPPGAVQQISVGVDDPRNLDQAQSNIESLLRQRHKIQPGADDDFVVRNISQIVATRTQTTNLMSKLLGAVAGICLVIGGIGIMNIMLVSVTERIREIGLRLAVGAGPRDIRAQFLAEAMLISLIGGVIGIVIGIGGALLVGKFSELPVQLNAQVVALAAAFAVATGLFFGYYPARKASMLDPIEALRSQ</sequence>
<feature type="transmembrane region" description="Helical" evidence="7">
    <location>
        <begin position="21"/>
        <end position="41"/>
    </location>
</feature>
<evidence type="ECO:0000256" key="3">
    <source>
        <dbReference type="ARBA" id="ARBA00022692"/>
    </source>
</evidence>
<evidence type="ECO:0000313" key="11">
    <source>
        <dbReference type="Proteomes" id="UP000242857"/>
    </source>
</evidence>
<dbReference type="Pfam" id="PF12704">
    <property type="entry name" value="MacB_PCD"/>
    <property type="match status" value="1"/>
</dbReference>
<dbReference type="Proteomes" id="UP000242857">
    <property type="component" value="Unassembled WGS sequence"/>
</dbReference>
<protein>
    <submittedName>
        <fullName evidence="10">Putative ABC transport system permease protein</fullName>
    </submittedName>
</protein>
<keyword evidence="4 7" id="KW-1133">Transmembrane helix</keyword>
<comment type="similarity">
    <text evidence="6">Belongs to the ABC-4 integral membrane protein family.</text>
</comment>
<evidence type="ECO:0000313" key="10">
    <source>
        <dbReference type="EMBL" id="SHF14973.1"/>
    </source>
</evidence>
<reference evidence="11" key="1">
    <citation type="submission" date="2016-11" db="EMBL/GenBank/DDBJ databases">
        <authorList>
            <person name="Varghese N."/>
            <person name="Submissions S."/>
        </authorList>
    </citation>
    <scope>NUCLEOTIDE SEQUENCE [LARGE SCALE GENOMIC DNA]</scope>
    <source>
        <strain evidence="11">DSM 14834</strain>
    </source>
</reference>
<dbReference type="InterPro" id="IPR025857">
    <property type="entry name" value="MacB_PCD"/>
</dbReference>
<dbReference type="InterPro" id="IPR003838">
    <property type="entry name" value="ABC3_permease_C"/>
</dbReference>
<evidence type="ECO:0000259" key="9">
    <source>
        <dbReference type="Pfam" id="PF12704"/>
    </source>
</evidence>
<dbReference type="OrthoDB" id="9770036at2"/>